<protein>
    <submittedName>
        <fullName evidence="2">Uncharacterized protein</fullName>
    </submittedName>
</protein>
<gene>
    <name evidence="2" type="ORF">PFLCHA0_c16850</name>
</gene>
<dbReference type="EMBL" id="CP003190">
    <property type="protein sequence ID" value="AGL83473.1"/>
    <property type="molecule type" value="Genomic_DNA"/>
</dbReference>
<accession>A0A2C9EII8</accession>
<organism evidence="2 3">
    <name type="scientific">Pseudomonas protegens (strain DSM 19095 / LMG 27888 / CFBP 6595 / CHA0)</name>
    <dbReference type="NCBI Taxonomy" id="1124983"/>
    <lineage>
        <taxon>Bacteria</taxon>
        <taxon>Pseudomonadati</taxon>
        <taxon>Pseudomonadota</taxon>
        <taxon>Gammaproteobacteria</taxon>
        <taxon>Pseudomonadales</taxon>
        <taxon>Pseudomonadaceae</taxon>
        <taxon>Pseudomonas</taxon>
    </lineage>
</organism>
<evidence type="ECO:0000313" key="2">
    <source>
        <dbReference type="EMBL" id="AGL83473.1"/>
    </source>
</evidence>
<dbReference type="HOGENOM" id="CLU_3347468_0_0_6"/>
<proteinExistence type="predicted"/>
<dbReference type="KEGG" id="pprc:PFLCHA0_c16850"/>
<sequence length="37" mass="4040">MPDLSERQGSTAKGNAAKGNLGCKLLQLHREDQCRGR</sequence>
<feature type="region of interest" description="Disordered" evidence="1">
    <location>
        <begin position="1"/>
        <end position="21"/>
    </location>
</feature>
<reference evidence="3" key="1">
    <citation type="journal article" date="2014" name="Genome Announc.">
        <title>Full-genome sequence of the plant growth-promoting bacterium Pseudomonas protegens CHA0.</title>
        <authorList>
            <person name="Jousset A."/>
            <person name="Schuldes J."/>
            <person name="Keel C."/>
            <person name="Maurhofer M."/>
            <person name="Daniel R."/>
            <person name="Scheu S."/>
            <person name="Thuermer A."/>
        </authorList>
    </citation>
    <scope>NUCLEOTIDE SEQUENCE [LARGE SCALE GENOMIC DNA]</scope>
    <source>
        <strain evidence="3">DSM 19095 / LMG 27888 / CFBP 6595 / CHA0</strain>
    </source>
</reference>
<dbReference type="AlphaFoldDB" id="A0A2C9EII8"/>
<evidence type="ECO:0000256" key="1">
    <source>
        <dbReference type="SAM" id="MobiDB-lite"/>
    </source>
</evidence>
<name>A0A2C9EII8_PSEPH</name>
<dbReference type="Proteomes" id="UP000013940">
    <property type="component" value="Chromosome"/>
</dbReference>
<evidence type="ECO:0000313" key="3">
    <source>
        <dbReference type="Proteomes" id="UP000013940"/>
    </source>
</evidence>